<dbReference type="EMBL" id="LAZR01013041">
    <property type="protein sequence ID" value="KKM23851.1"/>
    <property type="molecule type" value="Genomic_DNA"/>
</dbReference>
<dbReference type="AlphaFoldDB" id="A0A0F9I897"/>
<gene>
    <name evidence="1" type="ORF">LCGC14_1610970</name>
</gene>
<reference evidence="1" key="1">
    <citation type="journal article" date="2015" name="Nature">
        <title>Complex archaea that bridge the gap between prokaryotes and eukaryotes.</title>
        <authorList>
            <person name="Spang A."/>
            <person name="Saw J.H."/>
            <person name="Jorgensen S.L."/>
            <person name="Zaremba-Niedzwiedzka K."/>
            <person name="Martijn J."/>
            <person name="Lind A.E."/>
            <person name="van Eijk R."/>
            <person name="Schleper C."/>
            <person name="Guy L."/>
            <person name="Ettema T.J."/>
        </authorList>
    </citation>
    <scope>NUCLEOTIDE SEQUENCE</scope>
</reference>
<comment type="caution">
    <text evidence="1">The sequence shown here is derived from an EMBL/GenBank/DDBJ whole genome shotgun (WGS) entry which is preliminary data.</text>
</comment>
<evidence type="ECO:0000313" key="1">
    <source>
        <dbReference type="EMBL" id="KKM23851.1"/>
    </source>
</evidence>
<name>A0A0F9I897_9ZZZZ</name>
<organism evidence="1">
    <name type="scientific">marine sediment metagenome</name>
    <dbReference type="NCBI Taxonomy" id="412755"/>
    <lineage>
        <taxon>unclassified sequences</taxon>
        <taxon>metagenomes</taxon>
        <taxon>ecological metagenomes</taxon>
    </lineage>
</organism>
<protein>
    <submittedName>
        <fullName evidence="1">Uncharacterized protein</fullName>
    </submittedName>
</protein>
<sequence>MKTTAAYRARCDAESDQVWAAVRDRRADITRIALTAPQSKDDVELIRGILCLIIADMRKADDLADSLE</sequence>
<accession>A0A0F9I897</accession>
<proteinExistence type="predicted"/>